<dbReference type="GO" id="GO:0007064">
    <property type="term" value="P:mitotic sister chromatid cohesion"/>
    <property type="evidence" value="ECO:0007669"/>
    <property type="project" value="InterPro"/>
</dbReference>
<dbReference type="GO" id="GO:0007059">
    <property type="term" value="P:chromosome segregation"/>
    <property type="evidence" value="ECO:0007669"/>
    <property type="project" value="UniProtKB-KW"/>
</dbReference>
<evidence type="ECO:0000256" key="4">
    <source>
        <dbReference type="ARBA" id="ARBA00022776"/>
    </source>
</evidence>
<comment type="similarity">
    <text evidence="2">Belongs to the SCC4/mau-2 family.</text>
</comment>
<evidence type="ECO:0000256" key="1">
    <source>
        <dbReference type="ARBA" id="ARBA00004123"/>
    </source>
</evidence>
<name>A0A1E4SPC4_9ASCO</name>
<evidence type="ECO:0000256" key="2">
    <source>
        <dbReference type="ARBA" id="ARBA00008585"/>
    </source>
</evidence>
<organism evidence="9 10">
    <name type="scientific">Suhomyces tanzawaensis NRRL Y-17324</name>
    <dbReference type="NCBI Taxonomy" id="984487"/>
    <lineage>
        <taxon>Eukaryota</taxon>
        <taxon>Fungi</taxon>
        <taxon>Dikarya</taxon>
        <taxon>Ascomycota</taxon>
        <taxon>Saccharomycotina</taxon>
        <taxon>Pichiomycetes</taxon>
        <taxon>Debaryomycetaceae</taxon>
        <taxon>Suhomyces</taxon>
    </lineage>
</organism>
<evidence type="ECO:0000313" key="10">
    <source>
        <dbReference type="Proteomes" id="UP000094285"/>
    </source>
</evidence>
<dbReference type="InterPro" id="IPR019440">
    <property type="entry name" value="MAU2"/>
</dbReference>
<dbReference type="Pfam" id="PF10345">
    <property type="entry name" value="Cohesin_load"/>
    <property type="match status" value="1"/>
</dbReference>
<dbReference type="RefSeq" id="XP_020066485.1">
    <property type="nucleotide sequence ID" value="XM_020207082.1"/>
</dbReference>
<evidence type="ECO:0000256" key="6">
    <source>
        <dbReference type="ARBA" id="ARBA00023242"/>
    </source>
</evidence>
<feature type="region of interest" description="Disordered" evidence="8">
    <location>
        <begin position="50"/>
        <end position="71"/>
    </location>
</feature>
<keyword evidence="4" id="KW-0498">Mitosis</keyword>
<accession>A0A1E4SPC4</accession>
<comment type="subcellular location">
    <subcellularLocation>
        <location evidence="1">Nucleus</location>
    </subcellularLocation>
</comment>
<dbReference type="Proteomes" id="UP000094285">
    <property type="component" value="Unassembled WGS sequence"/>
</dbReference>
<dbReference type="GeneID" id="30981219"/>
<keyword evidence="7" id="KW-0131">Cell cycle</keyword>
<keyword evidence="6" id="KW-0539">Nucleus</keyword>
<evidence type="ECO:0008006" key="11">
    <source>
        <dbReference type="Google" id="ProtNLM"/>
    </source>
</evidence>
<evidence type="ECO:0000256" key="3">
    <source>
        <dbReference type="ARBA" id="ARBA00022618"/>
    </source>
</evidence>
<sequence>MTDGNGSRYQNLFQEGFLNGLGAKKSPSPDQSVQINSAVLSKFMETPAIPKKRHHQQGTEEHDPSTSYTADHNLLLSNQNPQTHEIQPPIPVQQFHPETTTVPLAMPAAPESVFAQLYHPLYGQPIHAHHPALSLVDNSAPGPDLIIQNLLMTAEFFTSKAHSIVLSTSTFKGSQDYYKMIKIAIKALVMLSKRYARYLDPWLELIVYFKLAKLYFTETENIHRAEEYINRAMAISSRNNLVPIQVLSEFLAGQILEVVNHNLLANYLDNKIQHYSQMGYRSYSDMFLLLKLNNSLVTDIDTGLILLQNISHNVNINPLTRLLALIYQSNLHLYRGSPRHSASSLTEAESILNGFPVGTIPTQFTAMAYLLRYLNSIQTNDILKAKESMLLISSYLNSQQSLGWNLWQEDGTFTIITGDINYKICWLSSDEFVIMFYYLTGVHLLTEVSNGKKKAKKVFDKCLQIIEKQLREVEGLSESRRSFSMHKLHQVSIRLRYIKYNIHYYQSWMGFLNNDFNDINYLNEFMSDYNNDNLKEDEVYFRDLLPKVFYLFAAYYQFKGDIQASKYYYMKVRNLTNSAREPLLNQLDLGIGGYSIHGVGEFNELFVYATLHLLILNEFEAGEISKVSQDKSSSLISEYFKVRGQLHADLTKAFAPKTTSNGFAINFTGSNDLLKLTYHLLLNIFNDRAVSGEQHQQQESTNKVLIEQMGQIMENFRDATSFPFITNLINYLIYIGTDNVDQKNKSLEKCMAMISISSGSDNDRIISIFVLKSLIQHFWESGENDKASMAEMQLEYFYNTVGPKFDFLRGNIES</sequence>
<keyword evidence="3" id="KW-0132">Cell division</keyword>
<dbReference type="AlphaFoldDB" id="A0A1E4SPC4"/>
<evidence type="ECO:0000256" key="5">
    <source>
        <dbReference type="ARBA" id="ARBA00022829"/>
    </source>
</evidence>
<dbReference type="GO" id="GO:0005634">
    <property type="term" value="C:nucleus"/>
    <property type="evidence" value="ECO:0007669"/>
    <property type="project" value="UniProtKB-SubCell"/>
</dbReference>
<dbReference type="GO" id="GO:0051301">
    <property type="term" value="P:cell division"/>
    <property type="evidence" value="ECO:0007669"/>
    <property type="project" value="UniProtKB-KW"/>
</dbReference>
<dbReference type="EMBL" id="KV453909">
    <property type="protein sequence ID" value="ODV81363.1"/>
    <property type="molecule type" value="Genomic_DNA"/>
</dbReference>
<gene>
    <name evidence="9" type="ORF">CANTADRAFT_24337</name>
</gene>
<keyword evidence="5" id="KW-0159">Chromosome partition</keyword>
<evidence type="ECO:0000256" key="8">
    <source>
        <dbReference type="SAM" id="MobiDB-lite"/>
    </source>
</evidence>
<keyword evidence="10" id="KW-1185">Reference proteome</keyword>
<reference evidence="10" key="1">
    <citation type="submission" date="2016-05" db="EMBL/GenBank/DDBJ databases">
        <title>Comparative genomics of biotechnologically important yeasts.</title>
        <authorList>
            <consortium name="DOE Joint Genome Institute"/>
            <person name="Riley R."/>
            <person name="Haridas S."/>
            <person name="Wolfe K.H."/>
            <person name="Lopes M.R."/>
            <person name="Hittinger C.T."/>
            <person name="Goker M."/>
            <person name="Salamov A."/>
            <person name="Wisecaver J."/>
            <person name="Long T.M."/>
            <person name="Aerts A.L."/>
            <person name="Barry K."/>
            <person name="Choi C."/>
            <person name="Clum A."/>
            <person name="Coughlan A.Y."/>
            <person name="Deshpande S."/>
            <person name="Douglass A.P."/>
            <person name="Hanson S.J."/>
            <person name="Klenk H.-P."/>
            <person name="Labutti K."/>
            <person name="Lapidus A."/>
            <person name="Lindquist E."/>
            <person name="Lipzen A."/>
            <person name="Meier-Kolthoff J.P."/>
            <person name="Ohm R.A."/>
            <person name="Otillar R.P."/>
            <person name="Pangilinan J."/>
            <person name="Peng Y."/>
            <person name="Rokas A."/>
            <person name="Rosa C.A."/>
            <person name="Scheuner C."/>
            <person name="Sibirny A.A."/>
            <person name="Slot J.C."/>
            <person name="Stielow J.B."/>
            <person name="Sun H."/>
            <person name="Kurtzman C.P."/>
            <person name="Blackwell M."/>
            <person name="Grigoriev I.V."/>
            <person name="Jeffries T.W."/>
        </authorList>
    </citation>
    <scope>NUCLEOTIDE SEQUENCE [LARGE SCALE GENOMIC DNA]</scope>
    <source>
        <strain evidence="10">NRRL Y-17324</strain>
    </source>
</reference>
<dbReference type="OrthoDB" id="5565328at2759"/>
<proteinExistence type="inferred from homology"/>
<evidence type="ECO:0000256" key="7">
    <source>
        <dbReference type="ARBA" id="ARBA00023306"/>
    </source>
</evidence>
<evidence type="ECO:0000313" key="9">
    <source>
        <dbReference type="EMBL" id="ODV81363.1"/>
    </source>
</evidence>
<dbReference type="STRING" id="984487.A0A1E4SPC4"/>
<protein>
    <recommendedName>
        <fullName evidence="11">Cohesin loading factor</fullName>
    </recommendedName>
</protein>